<feature type="compositionally biased region" description="Basic and acidic residues" evidence="1">
    <location>
        <begin position="39"/>
        <end position="51"/>
    </location>
</feature>
<reference evidence="2 3" key="1">
    <citation type="journal article" date="2013" name="Biodegradation">
        <title>Quantitative proteomic analysis of ibuprofen-degrading Patulibacter sp. strain I11.</title>
        <authorList>
            <person name="Almeida B."/>
            <person name="Kjeldal H."/>
            <person name="Lolas I."/>
            <person name="Knudsen A.D."/>
            <person name="Carvalho G."/>
            <person name="Nielsen K.L."/>
            <person name="Barreto Crespo M.T."/>
            <person name="Stensballe A."/>
            <person name="Nielsen J.L."/>
        </authorList>
    </citation>
    <scope>NUCLEOTIDE SEQUENCE [LARGE SCALE GENOMIC DNA]</scope>
    <source>
        <strain evidence="2 3">I11</strain>
    </source>
</reference>
<evidence type="ECO:0000313" key="3">
    <source>
        <dbReference type="Proteomes" id="UP000005143"/>
    </source>
</evidence>
<proteinExistence type="predicted"/>
<evidence type="ECO:0000313" key="2">
    <source>
        <dbReference type="EMBL" id="EHN12176.1"/>
    </source>
</evidence>
<sequence>MSLVVRRLGAACLVGPGRGRSGPAGAGARVVDGDPGSGRADRREPTECPMG</sequence>
<protein>
    <submittedName>
        <fullName evidence="2">Uncharacterized protein</fullName>
    </submittedName>
</protein>
<keyword evidence="3" id="KW-1185">Reference proteome</keyword>
<accession>H0E2A5</accession>
<dbReference type="AlphaFoldDB" id="H0E2A5"/>
<comment type="caution">
    <text evidence="2">The sequence shown here is derived from an EMBL/GenBank/DDBJ whole genome shotgun (WGS) entry which is preliminary data.</text>
</comment>
<feature type="compositionally biased region" description="Gly residues" evidence="1">
    <location>
        <begin position="16"/>
        <end position="25"/>
    </location>
</feature>
<gene>
    <name evidence="2" type="ORF">PAI11_09180</name>
</gene>
<dbReference type="Proteomes" id="UP000005143">
    <property type="component" value="Unassembled WGS sequence"/>
</dbReference>
<organism evidence="2 3">
    <name type="scientific">Patulibacter medicamentivorans</name>
    <dbReference type="NCBI Taxonomy" id="1097667"/>
    <lineage>
        <taxon>Bacteria</taxon>
        <taxon>Bacillati</taxon>
        <taxon>Actinomycetota</taxon>
        <taxon>Thermoleophilia</taxon>
        <taxon>Solirubrobacterales</taxon>
        <taxon>Patulibacteraceae</taxon>
        <taxon>Patulibacter</taxon>
    </lineage>
</organism>
<dbReference type="EMBL" id="AGUD01000042">
    <property type="protein sequence ID" value="EHN12176.1"/>
    <property type="molecule type" value="Genomic_DNA"/>
</dbReference>
<name>H0E2A5_9ACTN</name>
<feature type="region of interest" description="Disordered" evidence="1">
    <location>
        <begin position="16"/>
        <end position="51"/>
    </location>
</feature>
<evidence type="ECO:0000256" key="1">
    <source>
        <dbReference type="SAM" id="MobiDB-lite"/>
    </source>
</evidence>